<dbReference type="Gene3D" id="2.40.420.20">
    <property type="match status" value="1"/>
</dbReference>
<dbReference type="InterPro" id="IPR006143">
    <property type="entry name" value="RND_pump_MFP"/>
</dbReference>
<dbReference type="Pfam" id="PF25954">
    <property type="entry name" value="Beta-barrel_RND_2"/>
    <property type="match status" value="1"/>
</dbReference>
<feature type="domain" description="CzcB-like C-terminal circularly permuted SH3-like" evidence="7">
    <location>
        <begin position="319"/>
        <end position="374"/>
    </location>
</feature>
<evidence type="ECO:0000259" key="7">
    <source>
        <dbReference type="Pfam" id="PF25975"/>
    </source>
</evidence>
<evidence type="ECO:0000259" key="5">
    <source>
        <dbReference type="Pfam" id="PF25954"/>
    </source>
</evidence>
<keyword evidence="4" id="KW-0812">Transmembrane</keyword>
<dbReference type="EMBL" id="BAAAEU010000001">
    <property type="protein sequence ID" value="GAA0704661.1"/>
    <property type="molecule type" value="Genomic_DNA"/>
</dbReference>
<evidence type="ECO:0000256" key="4">
    <source>
        <dbReference type="SAM" id="Phobius"/>
    </source>
</evidence>
<accession>A0ABN1IBP8</accession>
<evidence type="ECO:0000313" key="9">
    <source>
        <dbReference type="Proteomes" id="UP001501523"/>
    </source>
</evidence>
<dbReference type="InterPro" id="IPR051909">
    <property type="entry name" value="MFP_Cation_Efflux"/>
</dbReference>
<keyword evidence="4" id="KW-1133">Transmembrane helix</keyword>
<evidence type="ECO:0000259" key="6">
    <source>
        <dbReference type="Pfam" id="PF25973"/>
    </source>
</evidence>
<evidence type="ECO:0000256" key="3">
    <source>
        <dbReference type="SAM" id="Coils"/>
    </source>
</evidence>
<reference evidence="8 9" key="1">
    <citation type="journal article" date="2019" name="Int. J. Syst. Evol. Microbiol.">
        <title>The Global Catalogue of Microorganisms (GCM) 10K type strain sequencing project: providing services to taxonomists for standard genome sequencing and annotation.</title>
        <authorList>
            <consortium name="The Broad Institute Genomics Platform"/>
            <consortium name="The Broad Institute Genome Sequencing Center for Infectious Disease"/>
            <person name="Wu L."/>
            <person name="Ma J."/>
        </authorList>
    </citation>
    <scope>NUCLEOTIDE SEQUENCE [LARGE SCALE GENOMIC DNA]</scope>
    <source>
        <strain evidence="8 9">JCM 15421</strain>
    </source>
</reference>
<protein>
    <submittedName>
        <fullName evidence="8">Efflux RND transporter periplasmic adaptor subunit</fullName>
    </submittedName>
</protein>
<dbReference type="InterPro" id="IPR058647">
    <property type="entry name" value="BSH_CzcB-like"/>
</dbReference>
<evidence type="ECO:0000313" key="8">
    <source>
        <dbReference type="EMBL" id="GAA0704661.1"/>
    </source>
</evidence>
<evidence type="ECO:0000256" key="1">
    <source>
        <dbReference type="ARBA" id="ARBA00009477"/>
    </source>
</evidence>
<gene>
    <name evidence="8" type="ORF">GCM10009105_01640</name>
</gene>
<dbReference type="Gene3D" id="2.40.50.100">
    <property type="match status" value="1"/>
</dbReference>
<dbReference type="SUPFAM" id="SSF111369">
    <property type="entry name" value="HlyD-like secretion proteins"/>
    <property type="match status" value="1"/>
</dbReference>
<keyword evidence="2" id="KW-0813">Transport</keyword>
<comment type="caution">
    <text evidence="8">The sequence shown here is derived from an EMBL/GenBank/DDBJ whole genome shotgun (WGS) entry which is preliminary data.</text>
</comment>
<dbReference type="PANTHER" id="PTHR30097">
    <property type="entry name" value="CATION EFFLUX SYSTEM PROTEIN CUSB"/>
    <property type="match status" value="1"/>
</dbReference>
<organism evidence="8 9">
    <name type="scientific">Dokdonella soli</name>
    <dbReference type="NCBI Taxonomy" id="529810"/>
    <lineage>
        <taxon>Bacteria</taxon>
        <taxon>Pseudomonadati</taxon>
        <taxon>Pseudomonadota</taxon>
        <taxon>Gammaproteobacteria</taxon>
        <taxon>Lysobacterales</taxon>
        <taxon>Rhodanobacteraceae</taxon>
        <taxon>Dokdonella</taxon>
    </lineage>
</organism>
<dbReference type="NCBIfam" id="TIGR01730">
    <property type="entry name" value="RND_mfp"/>
    <property type="match status" value="1"/>
</dbReference>
<name>A0ABN1IBP8_9GAMM</name>
<dbReference type="InterPro" id="IPR058649">
    <property type="entry name" value="CzcB_C"/>
</dbReference>
<dbReference type="Pfam" id="PF25973">
    <property type="entry name" value="BSH_CzcB"/>
    <property type="match status" value="1"/>
</dbReference>
<dbReference type="Gene3D" id="2.40.30.170">
    <property type="match status" value="1"/>
</dbReference>
<dbReference type="RefSeq" id="WP_343786162.1">
    <property type="nucleotide sequence ID" value="NZ_BAAAEU010000001.1"/>
</dbReference>
<feature type="coiled-coil region" evidence="3">
    <location>
        <begin position="125"/>
        <end position="183"/>
    </location>
</feature>
<proteinExistence type="inferred from homology"/>
<sequence length="380" mass="40523">MRTSPRFIVYGAIGIAVLAIAVLALRPQARTNVAAAASDSPAFVHKGSALFVPQDSALRQSLDIGSVAEQSLQAPMSAPAVIEADPARLARILPPLSGRIVALQVRLGDAIQVGQPLFTIDSADLAQARSDLQHAEAQLRLTQHALDRANDLRAHEIAATKEVEQAEADHASAASDLERAKARLAQLGIAPNAKESPRVLTVKSPIAGRVVDLAATPGTYANDNTAALMTIADLSTVWFTASVQEKDLSAIKVGEAIAATLSAYPGETFKGTVKFIGDMLDSDTRTVKVRIAFDNPERRLKPGMFANVQFVGETHTALTLPTTALVQNEEKTLVYVETSPWTFEPREILAGPHIGGLTEVRQGVKSGERIVTRNGVLFHD</sequence>
<evidence type="ECO:0000256" key="2">
    <source>
        <dbReference type="ARBA" id="ARBA00022448"/>
    </source>
</evidence>
<keyword evidence="9" id="KW-1185">Reference proteome</keyword>
<dbReference type="InterPro" id="IPR058792">
    <property type="entry name" value="Beta-barrel_RND_2"/>
</dbReference>
<dbReference type="Proteomes" id="UP001501523">
    <property type="component" value="Unassembled WGS sequence"/>
</dbReference>
<comment type="similarity">
    <text evidence="1">Belongs to the membrane fusion protein (MFP) (TC 8.A.1) family.</text>
</comment>
<dbReference type="Pfam" id="PF25975">
    <property type="entry name" value="CzcB_C"/>
    <property type="match status" value="1"/>
</dbReference>
<feature type="domain" description="CusB-like beta-barrel" evidence="5">
    <location>
        <begin position="236"/>
        <end position="313"/>
    </location>
</feature>
<feature type="transmembrane region" description="Helical" evidence="4">
    <location>
        <begin position="7"/>
        <end position="25"/>
    </location>
</feature>
<feature type="domain" description="CzcB-like barrel-sandwich hybrid" evidence="6">
    <location>
        <begin position="88"/>
        <end position="233"/>
    </location>
</feature>
<keyword evidence="4" id="KW-0472">Membrane</keyword>
<keyword evidence="3" id="KW-0175">Coiled coil</keyword>
<dbReference type="Gene3D" id="1.10.287.470">
    <property type="entry name" value="Helix hairpin bin"/>
    <property type="match status" value="1"/>
</dbReference>